<proteinExistence type="predicted"/>
<name>A0A0B6YLV7_9EUPU</name>
<reference evidence="3" key="1">
    <citation type="submission" date="2014-12" db="EMBL/GenBank/DDBJ databases">
        <title>Insight into the proteome of Arion vulgaris.</title>
        <authorList>
            <person name="Aradska J."/>
            <person name="Bulat T."/>
            <person name="Smidak R."/>
            <person name="Sarate P."/>
            <person name="Gangsoo J."/>
            <person name="Sialana F."/>
            <person name="Bilban M."/>
            <person name="Lubec G."/>
        </authorList>
    </citation>
    <scope>NUCLEOTIDE SEQUENCE</scope>
    <source>
        <tissue evidence="3">Skin</tissue>
    </source>
</reference>
<sequence length="109" mass="12419">HIQSETQDKQLQSLPIIGSGVKPVRTLSSELLSDDREVDYDRFYNIVNETDLEDTRTRLESERSALMSERGKHTRLAASITEQTNLEAQELLRLFGIPFIISPMEAEAQ</sequence>
<dbReference type="GO" id="GO:0004520">
    <property type="term" value="F:DNA endonuclease activity"/>
    <property type="evidence" value="ECO:0007669"/>
    <property type="project" value="TreeGrafter"/>
</dbReference>
<dbReference type="SUPFAM" id="SSF88723">
    <property type="entry name" value="PIN domain-like"/>
    <property type="match status" value="1"/>
</dbReference>
<organism evidence="3">
    <name type="scientific">Arion vulgaris</name>
    <dbReference type="NCBI Taxonomy" id="1028688"/>
    <lineage>
        <taxon>Eukaryota</taxon>
        <taxon>Metazoa</taxon>
        <taxon>Spiralia</taxon>
        <taxon>Lophotrochozoa</taxon>
        <taxon>Mollusca</taxon>
        <taxon>Gastropoda</taxon>
        <taxon>Heterobranchia</taxon>
        <taxon>Euthyneura</taxon>
        <taxon>Panpulmonata</taxon>
        <taxon>Eupulmonata</taxon>
        <taxon>Stylommatophora</taxon>
        <taxon>Helicina</taxon>
        <taxon>Arionoidea</taxon>
        <taxon>Arionidae</taxon>
        <taxon>Arion</taxon>
    </lineage>
</organism>
<gene>
    <name evidence="3" type="primary">ORF29596</name>
</gene>
<feature type="non-terminal residue" evidence="3">
    <location>
        <position position="109"/>
    </location>
</feature>
<dbReference type="PANTHER" id="PTHR16171:SF7">
    <property type="entry name" value="DNA REPAIR PROTEIN RAD2"/>
    <property type="match status" value="1"/>
</dbReference>
<accession>A0A0B6YLV7</accession>
<protein>
    <submittedName>
        <fullName evidence="3">Uncharacterized protein</fullName>
    </submittedName>
</protein>
<evidence type="ECO:0000256" key="1">
    <source>
        <dbReference type="ARBA" id="ARBA00004123"/>
    </source>
</evidence>
<dbReference type="InterPro" id="IPR029060">
    <property type="entry name" value="PIN-like_dom_sf"/>
</dbReference>
<dbReference type="Gene3D" id="3.40.50.1010">
    <property type="entry name" value="5'-nuclease"/>
    <property type="match status" value="1"/>
</dbReference>
<dbReference type="EMBL" id="HACG01010358">
    <property type="protein sequence ID" value="CEK57223.1"/>
    <property type="molecule type" value="Transcribed_RNA"/>
</dbReference>
<comment type="subcellular location">
    <subcellularLocation>
        <location evidence="1">Nucleus</location>
    </subcellularLocation>
</comment>
<dbReference type="PANTHER" id="PTHR16171">
    <property type="entry name" value="DNA REPAIR PROTEIN COMPLEMENTING XP-G CELLS-RELATED"/>
    <property type="match status" value="1"/>
</dbReference>
<dbReference type="AlphaFoldDB" id="A0A0B6YLV7"/>
<keyword evidence="2" id="KW-0539">Nucleus</keyword>
<feature type="non-terminal residue" evidence="3">
    <location>
        <position position="1"/>
    </location>
</feature>
<evidence type="ECO:0000313" key="3">
    <source>
        <dbReference type="EMBL" id="CEK57223.1"/>
    </source>
</evidence>
<dbReference type="GO" id="GO:0005634">
    <property type="term" value="C:nucleus"/>
    <property type="evidence" value="ECO:0007669"/>
    <property type="project" value="UniProtKB-SubCell"/>
</dbReference>
<dbReference type="GO" id="GO:0003697">
    <property type="term" value="F:single-stranded DNA binding"/>
    <property type="evidence" value="ECO:0007669"/>
    <property type="project" value="TreeGrafter"/>
</dbReference>
<evidence type="ECO:0000256" key="2">
    <source>
        <dbReference type="ARBA" id="ARBA00023242"/>
    </source>
</evidence>